<organism evidence="5 6">
    <name type="scientific">Ignisphaera aggregans (strain DSM 17230 / JCM 13409 / AQ1.S1)</name>
    <dbReference type="NCBI Taxonomy" id="583356"/>
    <lineage>
        <taxon>Archaea</taxon>
        <taxon>Thermoproteota</taxon>
        <taxon>Thermoprotei</taxon>
        <taxon>Desulfurococcales</taxon>
        <taxon>Desulfurococcaceae</taxon>
        <taxon>Ignisphaera</taxon>
    </lineage>
</organism>
<evidence type="ECO:0000313" key="6">
    <source>
        <dbReference type="Proteomes" id="UP000001304"/>
    </source>
</evidence>
<dbReference type="InterPro" id="IPR043129">
    <property type="entry name" value="ATPase_NBD"/>
</dbReference>
<keyword evidence="1" id="KW-0808">Transferase</keyword>
<dbReference type="InterPro" id="IPR050406">
    <property type="entry name" value="FGGY_Carb_Kinase"/>
</dbReference>
<keyword evidence="6" id="KW-1185">Reference proteome</keyword>
<dbReference type="Gene3D" id="3.30.420.40">
    <property type="match status" value="2"/>
</dbReference>
<evidence type="ECO:0000313" key="5">
    <source>
        <dbReference type="EMBL" id="ADM28418.1"/>
    </source>
</evidence>
<dbReference type="InterPro" id="IPR000577">
    <property type="entry name" value="Carb_kinase_FGGY"/>
</dbReference>
<dbReference type="HOGENOM" id="CLU_560963_0_0_2"/>
<dbReference type="PANTHER" id="PTHR43095:SF2">
    <property type="entry name" value="GLUCONOKINASE"/>
    <property type="match status" value="1"/>
</dbReference>
<dbReference type="Pfam" id="PF02782">
    <property type="entry name" value="FGGY_C"/>
    <property type="match status" value="1"/>
</dbReference>
<evidence type="ECO:0000259" key="4">
    <source>
        <dbReference type="Pfam" id="PF02782"/>
    </source>
</evidence>
<protein>
    <submittedName>
        <fullName evidence="5">Carbohydrate kinase, FGGY</fullName>
    </submittedName>
</protein>
<dbReference type="BioCyc" id="IAGG583356:GHAH-1608-MONOMER"/>
<dbReference type="InterPro" id="IPR018484">
    <property type="entry name" value="FGGY_N"/>
</dbReference>
<dbReference type="AlphaFoldDB" id="E0SRG4"/>
<dbReference type="GO" id="GO:0005975">
    <property type="term" value="P:carbohydrate metabolic process"/>
    <property type="evidence" value="ECO:0007669"/>
    <property type="project" value="InterPro"/>
</dbReference>
<accession>E0SRG4</accession>
<dbReference type="PIRSF" id="PIRSF000538">
    <property type="entry name" value="GlpK"/>
    <property type="match status" value="1"/>
</dbReference>
<feature type="domain" description="Carbohydrate kinase FGGY N-terminal" evidence="3">
    <location>
        <begin position="19"/>
        <end position="254"/>
    </location>
</feature>
<dbReference type="PANTHER" id="PTHR43095">
    <property type="entry name" value="SUGAR KINASE"/>
    <property type="match status" value="1"/>
</dbReference>
<evidence type="ECO:0000256" key="1">
    <source>
        <dbReference type="ARBA" id="ARBA00022679"/>
    </source>
</evidence>
<dbReference type="InterPro" id="IPR018485">
    <property type="entry name" value="FGGY_C"/>
</dbReference>
<dbReference type="KEGG" id="iag:Igag_1619"/>
<dbReference type="STRING" id="583356.Igag_1619"/>
<keyword evidence="2 5" id="KW-0418">Kinase</keyword>
<gene>
    <name evidence="5" type="ordered locus">Igag_1619</name>
</gene>
<feature type="domain" description="Carbohydrate kinase FGGY C-terminal" evidence="4">
    <location>
        <begin position="329"/>
        <end position="442"/>
    </location>
</feature>
<proteinExistence type="predicted"/>
<dbReference type="GO" id="GO:0016301">
    <property type="term" value="F:kinase activity"/>
    <property type="evidence" value="ECO:0007669"/>
    <property type="project" value="UniProtKB-KW"/>
</dbReference>
<dbReference type="CDD" id="cd07783">
    <property type="entry name" value="ASKHA_NBD_FGGY_SePSK_AtXK1-like"/>
    <property type="match status" value="1"/>
</dbReference>
<sequence>MLRYKVVFSRCIGLEKDIFIGIDLGSSGVRIEVYDIDGNLIAEGREAISKQDVDEWLMAIAKAMPRAISEYRGYRKHVVIDSTSGTFIAVDAYGRPLLKPVMYYEKAVDIWDKVKGLSSIKDIGMRGVTIDAASPLVKILDIRERKPDIYRKIKWIIPASTWISYRLCFSEGEIWRDIYTDYTNALKFGLDITSSPPQWYKPLFDDLGIDLEIMPKPIGCGEYMCTARGDYASILGLEGAEVYHGMTDGNASALAGGALKIGDTNIYTGSTTVPKFVTDKLIPHPALYYHIHPINGYLAGSATGFTGYILSWFTEKVFGINISEAFNYISIVEPGSEYIFFPPGDRGPFYDTALNPAIVDIKIYDDTREKIIGRFLRSIVLGITLLEYTYIKLFEELFNTKINTVRLTGGGSKSKIWNIIRASIYEKKVEIFGDRVAIGAIIPILIKNKIYTNVIEIEKRFLKPLDIIEPDENLVKIYRAKMIKEKYLEKLKKLQELYRIA</sequence>
<dbReference type="Proteomes" id="UP000001304">
    <property type="component" value="Chromosome"/>
</dbReference>
<dbReference type="EMBL" id="CP002098">
    <property type="protein sequence ID" value="ADM28418.1"/>
    <property type="molecule type" value="Genomic_DNA"/>
</dbReference>
<evidence type="ECO:0000256" key="2">
    <source>
        <dbReference type="ARBA" id="ARBA00022777"/>
    </source>
</evidence>
<reference evidence="5 6" key="1">
    <citation type="journal article" date="2010" name="Stand. Genomic Sci.">
        <title>Complete genome sequence of Ignisphaera aggregans type strain (AQ1.S1).</title>
        <authorList>
            <person name="Goker M."/>
            <person name="Held B."/>
            <person name="Lapidus A."/>
            <person name="Nolan M."/>
            <person name="Spring S."/>
            <person name="Yasawong M."/>
            <person name="Lucas S."/>
            <person name="Glavina Del Rio T."/>
            <person name="Tice H."/>
            <person name="Cheng J.F."/>
            <person name="Goodwin L."/>
            <person name="Tapia R."/>
            <person name="Pitluck S."/>
            <person name="Liolios K."/>
            <person name="Ivanova N."/>
            <person name="Mavromatis K."/>
            <person name="Mikhailova N."/>
            <person name="Pati A."/>
            <person name="Chen A."/>
            <person name="Palaniappan K."/>
            <person name="Brambilla E."/>
            <person name="Land M."/>
            <person name="Hauser L."/>
            <person name="Chang Y.J."/>
            <person name="Jeffries C.D."/>
            <person name="Brettin T."/>
            <person name="Detter J.C."/>
            <person name="Han C."/>
            <person name="Rohde M."/>
            <person name="Sikorski J."/>
            <person name="Woyke T."/>
            <person name="Bristow J."/>
            <person name="Eisen J.A."/>
            <person name="Markowitz V."/>
            <person name="Hugenholtz P."/>
            <person name="Kyrpides N.C."/>
            <person name="Klenk H.P."/>
        </authorList>
    </citation>
    <scope>NUCLEOTIDE SEQUENCE [LARGE SCALE GENOMIC DNA]</scope>
    <source>
        <strain evidence="6">DSM 17230 / JCM 13409 / AQ1.S1</strain>
    </source>
</reference>
<name>E0SRG4_IGNAA</name>
<dbReference type="SUPFAM" id="SSF53067">
    <property type="entry name" value="Actin-like ATPase domain"/>
    <property type="match status" value="2"/>
</dbReference>
<dbReference type="Pfam" id="PF00370">
    <property type="entry name" value="FGGY_N"/>
    <property type="match status" value="1"/>
</dbReference>
<evidence type="ECO:0000259" key="3">
    <source>
        <dbReference type="Pfam" id="PF00370"/>
    </source>
</evidence>